<feature type="chain" id="PRO_5025490319" evidence="1">
    <location>
        <begin position="21"/>
        <end position="222"/>
    </location>
</feature>
<evidence type="ECO:0000313" key="3">
    <source>
        <dbReference type="Proteomes" id="UP000485058"/>
    </source>
</evidence>
<dbReference type="PRINTS" id="PR01607">
    <property type="entry name" value="APYRASEFAMLY"/>
</dbReference>
<comment type="caution">
    <text evidence="2">The sequence shown here is derived from an EMBL/GenBank/DDBJ whole genome shotgun (WGS) entry which is preliminary data.</text>
</comment>
<protein>
    <submittedName>
        <fullName evidence="2">5'-nucleotidase</fullName>
    </submittedName>
</protein>
<reference evidence="2 3" key="1">
    <citation type="submission" date="2020-02" db="EMBL/GenBank/DDBJ databases">
        <title>Draft genome sequence of Haematococcus lacustris strain NIES-144.</title>
        <authorList>
            <person name="Morimoto D."/>
            <person name="Nakagawa S."/>
            <person name="Yoshida T."/>
            <person name="Sawayama S."/>
        </authorList>
    </citation>
    <scope>NUCLEOTIDE SEQUENCE [LARGE SCALE GENOMIC DNA]</scope>
    <source>
        <strain evidence="2 3">NIES-144</strain>
    </source>
</reference>
<keyword evidence="3" id="KW-1185">Reference proteome</keyword>
<dbReference type="PROSITE" id="PS00785">
    <property type="entry name" value="5_NUCLEOTIDASE_1"/>
    <property type="match status" value="1"/>
</dbReference>
<evidence type="ECO:0000313" key="2">
    <source>
        <dbReference type="EMBL" id="GFH27579.1"/>
    </source>
</evidence>
<name>A0A6A0A3A1_HAELA</name>
<dbReference type="Proteomes" id="UP000485058">
    <property type="component" value="Unassembled WGS sequence"/>
</dbReference>
<dbReference type="GO" id="GO:0016788">
    <property type="term" value="F:hydrolase activity, acting on ester bonds"/>
    <property type="evidence" value="ECO:0007669"/>
    <property type="project" value="InterPro"/>
</dbReference>
<dbReference type="GO" id="GO:0000166">
    <property type="term" value="F:nucleotide binding"/>
    <property type="evidence" value="ECO:0007669"/>
    <property type="project" value="InterPro"/>
</dbReference>
<keyword evidence="1" id="KW-0732">Signal</keyword>
<dbReference type="GO" id="GO:0009166">
    <property type="term" value="P:nucleotide catabolic process"/>
    <property type="evidence" value="ECO:0007669"/>
    <property type="project" value="InterPro"/>
</dbReference>
<dbReference type="AlphaFoldDB" id="A0A6A0A3A1"/>
<feature type="non-terminal residue" evidence="2">
    <location>
        <position position="1"/>
    </location>
</feature>
<feature type="non-terminal residue" evidence="2">
    <location>
        <position position="222"/>
    </location>
</feature>
<dbReference type="GO" id="GO:0046872">
    <property type="term" value="F:metal ion binding"/>
    <property type="evidence" value="ECO:0007669"/>
    <property type="project" value="InterPro"/>
</dbReference>
<dbReference type="EMBL" id="BLLF01003530">
    <property type="protein sequence ID" value="GFH27579.1"/>
    <property type="molecule type" value="Genomic_DNA"/>
</dbReference>
<dbReference type="InterPro" id="IPR006146">
    <property type="entry name" value="5'-Nucleotdase_CS"/>
</dbReference>
<dbReference type="SUPFAM" id="SSF56300">
    <property type="entry name" value="Metallo-dependent phosphatases"/>
    <property type="match status" value="1"/>
</dbReference>
<organism evidence="2 3">
    <name type="scientific">Haematococcus lacustris</name>
    <name type="common">Green alga</name>
    <name type="synonym">Haematococcus pluvialis</name>
    <dbReference type="NCBI Taxonomy" id="44745"/>
    <lineage>
        <taxon>Eukaryota</taxon>
        <taxon>Viridiplantae</taxon>
        <taxon>Chlorophyta</taxon>
        <taxon>core chlorophytes</taxon>
        <taxon>Chlorophyceae</taxon>
        <taxon>CS clade</taxon>
        <taxon>Chlamydomonadales</taxon>
        <taxon>Haematococcaceae</taxon>
        <taxon>Haematococcus</taxon>
    </lineage>
</organism>
<proteinExistence type="predicted"/>
<dbReference type="InterPro" id="IPR029052">
    <property type="entry name" value="Metallo-depent_PP-like"/>
</dbReference>
<dbReference type="InterPro" id="IPR006179">
    <property type="entry name" value="5_nucleotidase/apyrase"/>
</dbReference>
<dbReference type="PANTHER" id="PTHR11575:SF24">
    <property type="entry name" value="5'-NUCLEOTIDASE"/>
    <property type="match status" value="1"/>
</dbReference>
<evidence type="ECO:0000256" key="1">
    <source>
        <dbReference type="SAM" id="SignalP"/>
    </source>
</evidence>
<gene>
    <name evidence="2" type="ORF">HaLaN_25922</name>
</gene>
<dbReference type="Gene3D" id="3.60.21.10">
    <property type="match status" value="1"/>
</dbReference>
<dbReference type="PANTHER" id="PTHR11575">
    <property type="entry name" value="5'-NUCLEOTIDASE-RELATED"/>
    <property type="match status" value="1"/>
</dbReference>
<sequence>MTRSMFLAALLLVAAASVQSRTTTLNILHTNDVHARFDQASISAGVCNAANAAAGLWGMSMLGVNAATMGNHEFDFRIPQLVSNLASYNFPRLGLCNIDISRQPLMEGALQKFAMFNVKGFRVAVIGLLTTETNFADIVPTDNVTVTDELTGLRRCLREMRSAYPTRPDVTILLSHVGYSMDLMLAAQVAGIDLVIGGHSHSFLYGNPNATRGPTLNVNPNV</sequence>
<feature type="signal peptide" evidence="1">
    <location>
        <begin position="1"/>
        <end position="20"/>
    </location>
</feature>
<accession>A0A6A0A3A1</accession>